<keyword evidence="1" id="KW-0812">Transmembrane</keyword>
<dbReference type="EMBL" id="JBHTEF010000001">
    <property type="protein sequence ID" value="MFC7580980.1"/>
    <property type="molecule type" value="Genomic_DNA"/>
</dbReference>
<dbReference type="Pfam" id="PF10756">
    <property type="entry name" value="bPH_6"/>
    <property type="match status" value="1"/>
</dbReference>
<dbReference type="InterPro" id="IPR019692">
    <property type="entry name" value="CFP-6_PH"/>
</dbReference>
<evidence type="ECO:0000313" key="4">
    <source>
        <dbReference type="Proteomes" id="UP001596527"/>
    </source>
</evidence>
<keyword evidence="1" id="KW-0472">Membrane</keyword>
<evidence type="ECO:0000259" key="2">
    <source>
        <dbReference type="Pfam" id="PF10756"/>
    </source>
</evidence>
<keyword evidence="4" id="KW-1185">Reference proteome</keyword>
<feature type="domain" description="Low molecular weight protein antigen 6 PH" evidence="2">
    <location>
        <begin position="59"/>
        <end position="92"/>
    </location>
</feature>
<feature type="transmembrane region" description="Helical" evidence="1">
    <location>
        <begin position="38"/>
        <end position="58"/>
    </location>
</feature>
<dbReference type="Proteomes" id="UP001596527">
    <property type="component" value="Unassembled WGS sequence"/>
</dbReference>
<gene>
    <name evidence="3" type="ORF">ACFQWG_07185</name>
</gene>
<name>A0ABW2SM77_9ACTO</name>
<evidence type="ECO:0000313" key="3">
    <source>
        <dbReference type="EMBL" id="MFC7580980.1"/>
    </source>
</evidence>
<sequence>MTHTITIRSRRGILGTVIVAVLALVFEVVVVLDDGWRVAALSLPWPLLVTAFTAWLWIWPRLTLAPGGVVARNHFRTIFIPWADLTDARSDLGLYVSVGSHRYLCAAPPARGGLRIGRARAHPPTAPVIDDAIRVHHIIDVEPVIAAQLLSEELGLQRHPDRRDPVSTAARERIAHNLAEDPIPDVLGSSGFPSSTSIRWMPWPAVGIIVLLAAAIVSTMAL</sequence>
<organism evidence="3 4">
    <name type="scientific">Schaalia naturae</name>
    <dbReference type="NCBI Taxonomy" id="635203"/>
    <lineage>
        <taxon>Bacteria</taxon>
        <taxon>Bacillati</taxon>
        <taxon>Actinomycetota</taxon>
        <taxon>Actinomycetes</taxon>
        <taxon>Actinomycetales</taxon>
        <taxon>Actinomycetaceae</taxon>
        <taxon>Schaalia</taxon>
    </lineage>
</organism>
<proteinExistence type="predicted"/>
<comment type="caution">
    <text evidence="3">The sequence shown here is derived from an EMBL/GenBank/DDBJ whole genome shotgun (WGS) entry which is preliminary data.</text>
</comment>
<feature type="transmembrane region" description="Helical" evidence="1">
    <location>
        <begin position="200"/>
        <end position="221"/>
    </location>
</feature>
<reference evidence="4" key="1">
    <citation type="journal article" date="2019" name="Int. J. Syst. Evol. Microbiol.">
        <title>The Global Catalogue of Microorganisms (GCM) 10K type strain sequencing project: providing services to taxonomists for standard genome sequencing and annotation.</title>
        <authorList>
            <consortium name="The Broad Institute Genomics Platform"/>
            <consortium name="The Broad Institute Genome Sequencing Center for Infectious Disease"/>
            <person name="Wu L."/>
            <person name="Ma J."/>
        </authorList>
    </citation>
    <scope>NUCLEOTIDE SEQUENCE [LARGE SCALE GENOMIC DNA]</scope>
    <source>
        <strain evidence="4">CCUG 56698</strain>
    </source>
</reference>
<dbReference type="RefSeq" id="WP_380973701.1">
    <property type="nucleotide sequence ID" value="NZ_JBHTEF010000001.1"/>
</dbReference>
<accession>A0ABW2SM77</accession>
<keyword evidence="1" id="KW-1133">Transmembrane helix</keyword>
<feature type="transmembrane region" description="Helical" evidence="1">
    <location>
        <begin position="12"/>
        <end position="32"/>
    </location>
</feature>
<evidence type="ECO:0000256" key="1">
    <source>
        <dbReference type="SAM" id="Phobius"/>
    </source>
</evidence>
<protein>
    <submittedName>
        <fullName evidence="3">PH domain-containing protein</fullName>
    </submittedName>
</protein>